<dbReference type="InterPro" id="IPR004837">
    <property type="entry name" value="NaCa_Exmemb"/>
</dbReference>
<keyword evidence="3 6" id="KW-1133">Transmembrane helix</keyword>
<feature type="transmembrane region" description="Helical" evidence="6">
    <location>
        <begin position="147"/>
        <end position="166"/>
    </location>
</feature>
<keyword evidence="5 6" id="KW-0472">Membrane</keyword>
<evidence type="ECO:0000259" key="7">
    <source>
        <dbReference type="Pfam" id="PF01699"/>
    </source>
</evidence>
<dbReference type="Pfam" id="PF01699">
    <property type="entry name" value="Na_Ca_ex"/>
    <property type="match status" value="1"/>
</dbReference>
<gene>
    <name evidence="8" type="ORF">AFUS01_LOCUS8590</name>
</gene>
<evidence type="ECO:0000256" key="1">
    <source>
        <dbReference type="ARBA" id="ARBA00004141"/>
    </source>
</evidence>
<accession>A0A8J2JF32</accession>
<evidence type="ECO:0000256" key="5">
    <source>
        <dbReference type="ARBA" id="ARBA00023136"/>
    </source>
</evidence>
<evidence type="ECO:0000256" key="6">
    <source>
        <dbReference type="SAM" id="Phobius"/>
    </source>
</evidence>
<dbReference type="Proteomes" id="UP000708208">
    <property type="component" value="Unassembled WGS sequence"/>
</dbReference>
<evidence type="ECO:0000313" key="8">
    <source>
        <dbReference type="EMBL" id="CAG7719256.1"/>
    </source>
</evidence>
<protein>
    <recommendedName>
        <fullName evidence="7">Sodium/calcium exchanger membrane region domain-containing protein</fullName>
    </recommendedName>
</protein>
<keyword evidence="9" id="KW-1185">Reference proteome</keyword>
<dbReference type="OrthoDB" id="418484at2759"/>
<evidence type="ECO:0000313" key="9">
    <source>
        <dbReference type="Proteomes" id="UP000708208"/>
    </source>
</evidence>
<dbReference type="EMBL" id="CAJVCH010059975">
    <property type="protein sequence ID" value="CAG7719256.1"/>
    <property type="molecule type" value="Genomic_DNA"/>
</dbReference>
<reference evidence="8" key="1">
    <citation type="submission" date="2021-06" db="EMBL/GenBank/DDBJ databases">
        <authorList>
            <person name="Hodson N. C."/>
            <person name="Mongue J. A."/>
            <person name="Jaron S. K."/>
        </authorList>
    </citation>
    <scope>NUCLEOTIDE SEQUENCE</scope>
</reference>
<evidence type="ECO:0000256" key="2">
    <source>
        <dbReference type="ARBA" id="ARBA00022692"/>
    </source>
</evidence>
<dbReference type="AlphaFoldDB" id="A0A8J2JF32"/>
<evidence type="ECO:0000256" key="4">
    <source>
        <dbReference type="ARBA" id="ARBA00023065"/>
    </source>
</evidence>
<keyword evidence="4" id="KW-0813">Transport</keyword>
<name>A0A8J2JF32_9HEXA</name>
<dbReference type="GO" id="GO:0098703">
    <property type="term" value="P:calcium ion import across plasma membrane"/>
    <property type="evidence" value="ECO:0007669"/>
    <property type="project" value="TreeGrafter"/>
</dbReference>
<comment type="subcellular location">
    <subcellularLocation>
        <location evidence="1">Membrane</location>
        <topology evidence="1">Multi-pass membrane protein</topology>
    </subcellularLocation>
</comment>
<dbReference type="PANTHER" id="PTHR11878">
    <property type="entry name" value="SODIUM/CALCIUM EXCHANGER"/>
    <property type="match status" value="1"/>
</dbReference>
<feature type="transmembrane region" description="Helical" evidence="6">
    <location>
        <begin position="178"/>
        <end position="196"/>
    </location>
</feature>
<dbReference type="InterPro" id="IPR051171">
    <property type="entry name" value="CaCA"/>
</dbReference>
<keyword evidence="2 6" id="KW-0812">Transmembrane</keyword>
<comment type="caution">
    <text evidence="8">The sequence shown here is derived from an EMBL/GenBank/DDBJ whole genome shotgun (WGS) entry which is preliminary data.</text>
</comment>
<sequence length="271" mass="29457">MHSVSSYRVAVQLKRNMSGKVGNITVRVLNHCPPGLILPIIPFENAWRQEVRAVLYFSGLLYCFMGVSIVANVFMGSIEKITSQTRKIYISTGNDGVPEVIEVKVWNDTVANLTLMALGTSAPEILLSVIEILGNGFKAGDLGPGTIVGSAAFNLLVISAICVIIIPDGEGRSIRHINVFLVTSTVSLLAYIWLLIVLEYVTPSIVDSLEATLTFLFFPLLVLIAWWADQDWKCGKGHPSTGNQQIELGITGNSDEGPSGECKLIPIVWTN</sequence>
<feature type="domain" description="Sodium/calcium exchanger membrane region" evidence="7">
    <location>
        <begin position="57"/>
        <end position="227"/>
    </location>
</feature>
<dbReference type="GO" id="GO:0005432">
    <property type="term" value="F:calcium:sodium antiporter activity"/>
    <property type="evidence" value="ECO:0007669"/>
    <property type="project" value="TreeGrafter"/>
</dbReference>
<feature type="transmembrane region" description="Helical" evidence="6">
    <location>
        <begin position="208"/>
        <end position="228"/>
    </location>
</feature>
<dbReference type="GO" id="GO:0030424">
    <property type="term" value="C:axon"/>
    <property type="evidence" value="ECO:0007669"/>
    <property type="project" value="TreeGrafter"/>
</dbReference>
<proteinExistence type="predicted"/>
<dbReference type="GO" id="GO:0042383">
    <property type="term" value="C:sarcolemma"/>
    <property type="evidence" value="ECO:0007669"/>
    <property type="project" value="TreeGrafter"/>
</dbReference>
<keyword evidence="4" id="KW-0406">Ion transport</keyword>
<dbReference type="PANTHER" id="PTHR11878:SF76">
    <property type="entry name" value="CALX-BETA DOMAIN-CONTAINING PROTEIN"/>
    <property type="match status" value="1"/>
</dbReference>
<dbReference type="GO" id="GO:0098794">
    <property type="term" value="C:postsynapse"/>
    <property type="evidence" value="ECO:0007669"/>
    <property type="project" value="TreeGrafter"/>
</dbReference>
<feature type="transmembrane region" description="Helical" evidence="6">
    <location>
        <begin position="53"/>
        <end position="75"/>
    </location>
</feature>
<evidence type="ECO:0000256" key="3">
    <source>
        <dbReference type="ARBA" id="ARBA00022989"/>
    </source>
</evidence>
<organism evidence="8 9">
    <name type="scientific">Allacma fusca</name>
    <dbReference type="NCBI Taxonomy" id="39272"/>
    <lineage>
        <taxon>Eukaryota</taxon>
        <taxon>Metazoa</taxon>
        <taxon>Ecdysozoa</taxon>
        <taxon>Arthropoda</taxon>
        <taxon>Hexapoda</taxon>
        <taxon>Collembola</taxon>
        <taxon>Symphypleona</taxon>
        <taxon>Sminthuridae</taxon>
        <taxon>Allacma</taxon>
    </lineage>
</organism>